<feature type="region of interest" description="Disordered" evidence="5">
    <location>
        <begin position="353"/>
        <end position="432"/>
    </location>
</feature>
<dbReference type="Gene3D" id="3.40.50.10260">
    <property type="entry name" value="YjeF N-terminal domain"/>
    <property type="match status" value="1"/>
</dbReference>
<comment type="similarity">
    <text evidence="2">Belongs to the EDC3 family.</text>
</comment>
<feature type="region of interest" description="Disordered" evidence="5">
    <location>
        <begin position="161"/>
        <end position="241"/>
    </location>
</feature>
<organism evidence="8 9">
    <name type="scientific">Endocarpon pusillum</name>
    <dbReference type="NCBI Taxonomy" id="364733"/>
    <lineage>
        <taxon>Eukaryota</taxon>
        <taxon>Fungi</taxon>
        <taxon>Dikarya</taxon>
        <taxon>Ascomycota</taxon>
        <taxon>Pezizomycotina</taxon>
        <taxon>Eurotiomycetes</taxon>
        <taxon>Chaetothyriomycetidae</taxon>
        <taxon>Verrucariales</taxon>
        <taxon>Verrucariaceae</taxon>
        <taxon>Endocarpon</taxon>
    </lineage>
</organism>
<keyword evidence="9" id="KW-1185">Reference proteome</keyword>
<dbReference type="EMBL" id="JAACFV010000014">
    <property type="protein sequence ID" value="KAF7512134.1"/>
    <property type="molecule type" value="Genomic_DNA"/>
</dbReference>
<name>A0A8H7ARC8_9EURO</name>
<dbReference type="PANTHER" id="PTHR13612">
    <property type="entry name" value="ENHANCER OF MRNA-DECAPPING PROTEIN 3"/>
    <property type="match status" value="1"/>
</dbReference>
<feature type="region of interest" description="Disordered" evidence="5">
    <location>
        <begin position="273"/>
        <end position="295"/>
    </location>
</feature>
<evidence type="ECO:0000259" key="6">
    <source>
        <dbReference type="PROSITE" id="PS51385"/>
    </source>
</evidence>
<dbReference type="InterPro" id="IPR036652">
    <property type="entry name" value="YjeF_N_dom_sf"/>
</dbReference>
<protein>
    <recommendedName>
        <fullName evidence="3">Enhancer of mRNA-decapping protein 3</fullName>
    </recommendedName>
</protein>
<dbReference type="GO" id="GO:0000932">
    <property type="term" value="C:P-body"/>
    <property type="evidence" value="ECO:0007669"/>
    <property type="project" value="UniProtKB-SubCell"/>
</dbReference>
<evidence type="ECO:0000256" key="1">
    <source>
        <dbReference type="ARBA" id="ARBA00004201"/>
    </source>
</evidence>
<feature type="compositionally biased region" description="Basic residues" evidence="5">
    <location>
        <begin position="219"/>
        <end position="229"/>
    </location>
</feature>
<reference evidence="8" key="1">
    <citation type="submission" date="2020-02" db="EMBL/GenBank/DDBJ databases">
        <authorList>
            <person name="Palmer J.M."/>
        </authorList>
    </citation>
    <scope>NUCLEOTIDE SEQUENCE</scope>
    <source>
        <strain evidence="8">EPUS1.4</strain>
        <tissue evidence="8">Thallus</tissue>
    </source>
</reference>
<dbReference type="PANTHER" id="PTHR13612:SF0">
    <property type="entry name" value="ENHANCER OF MRNA-DECAPPING PROTEIN 3"/>
    <property type="match status" value="1"/>
</dbReference>
<dbReference type="Proteomes" id="UP000606974">
    <property type="component" value="Unassembled WGS sequence"/>
</dbReference>
<evidence type="ECO:0000256" key="5">
    <source>
        <dbReference type="SAM" id="MobiDB-lite"/>
    </source>
</evidence>
<evidence type="ECO:0000256" key="2">
    <source>
        <dbReference type="ARBA" id="ARBA00006610"/>
    </source>
</evidence>
<dbReference type="InterPro" id="IPR019050">
    <property type="entry name" value="FDF_dom"/>
</dbReference>
<proteinExistence type="inferred from homology"/>
<dbReference type="OrthoDB" id="407558at2759"/>
<dbReference type="GO" id="GO:0031087">
    <property type="term" value="P:deadenylation-independent decapping of nuclear-transcribed mRNA"/>
    <property type="evidence" value="ECO:0007669"/>
    <property type="project" value="TreeGrafter"/>
</dbReference>
<evidence type="ECO:0000313" key="9">
    <source>
        <dbReference type="Proteomes" id="UP000606974"/>
    </source>
</evidence>
<dbReference type="InterPro" id="IPR004443">
    <property type="entry name" value="YjeF_N_dom"/>
</dbReference>
<feature type="domain" description="YjeF N-terminal" evidence="6">
    <location>
        <begin position="457"/>
        <end position="684"/>
    </location>
</feature>
<feature type="compositionally biased region" description="Basic and acidic residues" evidence="5">
    <location>
        <begin position="392"/>
        <end position="404"/>
    </location>
</feature>
<comment type="subcellular location">
    <subcellularLocation>
        <location evidence="1">Cytoplasm</location>
        <location evidence="1">P-body</location>
    </subcellularLocation>
</comment>
<dbReference type="AlphaFoldDB" id="A0A8H7ARC8"/>
<evidence type="ECO:0000313" key="8">
    <source>
        <dbReference type="EMBL" id="KAF7512134.1"/>
    </source>
</evidence>
<dbReference type="GO" id="GO:0033962">
    <property type="term" value="P:P-body assembly"/>
    <property type="evidence" value="ECO:0007669"/>
    <property type="project" value="TreeGrafter"/>
</dbReference>
<dbReference type="SUPFAM" id="SSF64153">
    <property type="entry name" value="YjeF N-terminal domain-like"/>
    <property type="match status" value="1"/>
</dbReference>
<accession>A0A8H7ARC8</accession>
<dbReference type="PROSITE" id="PS51512">
    <property type="entry name" value="DFDF"/>
    <property type="match status" value="1"/>
</dbReference>
<dbReference type="GO" id="GO:0003729">
    <property type="term" value="F:mRNA binding"/>
    <property type="evidence" value="ECO:0007669"/>
    <property type="project" value="TreeGrafter"/>
</dbReference>
<comment type="caution">
    <text evidence="8">The sequence shown here is derived from an EMBL/GenBank/DDBJ whole genome shotgun (WGS) entry which is preliminary data.</text>
</comment>
<keyword evidence="4" id="KW-0963">Cytoplasm</keyword>
<dbReference type="Pfam" id="PF09532">
    <property type="entry name" value="FDF"/>
    <property type="match status" value="1"/>
</dbReference>
<dbReference type="PROSITE" id="PS51385">
    <property type="entry name" value="YJEF_N"/>
    <property type="match status" value="1"/>
</dbReference>
<dbReference type="Pfam" id="PF03853">
    <property type="entry name" value="YjeF_N"/>
    <property type="match status" value="1"/>
</dbReference>
<feature type="domain" description="DFDF" evidence="7">
    <location>
        <begin position="303"/>
        <end position="339"/>
    </location>
</feature>
<evidence type="ECO:0000256" key="4">
    <source>
        <dbReference type="ARBA" id="ARBA00022490"/>
    </source>
</evidence>
<sequence>MASEFIGYTIVVTLKSPPPTKQLQGIVADVVEQQLVLENVTLLWNGQHLPLHRIDSSVIADLEVVAQQQNAFAGSENIHPAPQRTQDSEAPDVSAPEPFIDPAILSFTKPPIETRTISADSHPSQHLQPDIISPVMIADSIKQSPVSVVHHENSFVSTRTTLSSTAASVPAAKSPQRSERRDSTATATLTKPFDHMALKEEDPDLAGPSAKGTSSLRGTARKNRRKVTQKAKDHVSECTTGLNDARHAESPQTALKKAAGKSKGWRQTPLVEEATTLQTEPKTRHPKHQSRKSYLEDTNGWATEDATDIQDLGEFDFEHNLSKFDKRQVFDDIRRDDTTADGDRLFSFNRLVRPGTNGGRNLHHTENVLDLPNPKANTWKSEAGETEDELLEEHYSSGRASRRDGSRRRPPSRKSTLIPSKASATASPLDGSASSFRASLRLASTNKPCTHISPLQMLEIEQLCTSELGLGDELLTENAGRGIAEAALTLPPHLPPNPTILFLVGNHKSGSRAVAAARHLRNRNIRVSICVLGGERETMLLESVKRQLDVYRKSGGWTVRWDEFQSKLSSETSPHDLIVDALLGMHVTFSELRTDDQAIAFEMIRWANRSAAPILSVDIPSGMNASNGEVTVVDSSPLIIQATFLACLAAPKSGLVAALGTGEGRSHDWKLSVVDIGISNVAWRKYGTRRRHGVDFGREWVVNLKFVAGGGGGGAAATTATGAGVGELDGV</sequence>
<gene>
    <name evidence="8" type="ORF">GJ744_002296</name>
</gene>
<dbReference type="InterPro" id="IPR025762">
    <property type="entry name" value="DFDF"/>
</dbReference>
<dbReference type="SMART" id="SM01199">
    <property type="entry name" value="FDF"/>
    <property type="match status" value="1"/>
</dbReference>
<evidence type="ECO:0000256" key="3">
    <source>
        <dbReference type="ARBA" id="ARBA00015797"/>
    </source>
</evidence>
<evidence type="ECO:0000259" key="7">
    <source>
        <dbReference type="PROSITE" id="PS51512"/>
    </source>
</evidence>